<reference evidence="1" key="1">
    <citation type="submission" date="2019-03" db="EMBL/GenBank/DDBJ databases">
        <title>Single cell metagenomics reveals metabolic interactions within the superorganism composed of flagellate Streblomastix strix and complex community of Bacteroidetes bacteria on its surface.</title>
        <authorList>
            <person name="Treitli S.C."/>
            <person name="Kolisko M."/>
            <person name="Husnik F."/>
            <person name="Keeling P."/>
            <person name="Hampl V."/>
        </authorList>
    </citation>
    <scope>NUCLEOTIDE SEQUENCE</scope>
    <source>
        <strain evidence="1">STM</strain>
    </source>
</reference>
<organism evidence="1">
    <name type="scientific">termite gut metagenome</name>
    <dbReference type="NCBI Taxonomy" id="433724"/>
    <lineage>
        <taxon>unclassified sequences</taxon>
        <taxon>metagenomes</taxon>
        <taxon>organismal metagenomes</taxon>
    </lineage>
</organism>
<evidence type="ECO:0008006" key="2">
    <source>
        <dbReference type="Google" id="ProtNLM"/>
    </source>
</evidence>
<accession>A0A5J4PRD5</accession>
<dbReference type="AlphaFoldDB" id="A0A5J4PRD5"/>
<feature type="non-terminal residue" evidence="1">
    <location>
        <position position="1"/>
    </location>
</feature>
<evidence type="ECO:0000313" key="1">
    <source>
        <dbReference type="EMBL" id="KAA6311451.1"/>
    </source>
</evidence>
<protein>
    <recommendedName>
        <fullName evidence="2">Ig-like domain-containing protein</fullName>
    </recommendedName>
</protein>
<feature type="non-terminal residue" evidence="1">
    <location>
        <position position="376"/>
    </location>
</feature>
<proteinExistence type="predicted"/>
<sequence>NECGCIAADTIFIDEPPGLSVDISERHYITGNGDNDGVLVAHGRGGSPYLPFENTFPYIYKWYKEITPGNDLYIDTNANDSVLANISSGHYKVNITDRNGVEATSAVFNLVQPDSLEVTVKVLQGINCKERDIGRAEVSVKGGTGPYSYFWERGDTTPVVEGLSEGTYEVIVYDSRYPDNNALSCTQRASVEIRIPEPPKVTITTEPDPVHCYDGSDGHIWVNVQGSVDKYKVDLLKKDNPSVVIRQMIIDENTTTAFPDGLKAGDYVVQLVDTNYCNVPEQAVTVGQPAAPLKLDIIRLQGPSGNGRSDGEAWISITGGTEDYIVEWKNANNTGVLTPEPLIEVDGVKQSRLKGLKKGEYYVYVNDQNYEFVDPK</sequence>
<dbReference type="Pfam" id="PF13573">
    <property type="entry name" value="SprB"/>
    <property type="match status" value="1"/>
</dbReference>
<dbReference type="InterPro" id="IPR025667">
    <property type="entry name" value="SprB_repeat"/>
</dbReference>
<dbReference type="EMBL" id="SNRY01006933">
    <property type="protein sequence ID" value="KAA6311451.1"/>
    <property type="molecule type" value="Genomic_DNA"/>
</dbReference>
<comment type="caution">
    <text evidence="1">The sequence shown here is derived from an EMBL/GenBank/DDBJ whole genome shotgun (WGS) entry which is preliminary data.</text>
</comment>
<name>A0A5J4PRD5_9ZZZZ</name>
<gene>
    <name evidence="1" type="ORF">EZS27_037421</name>
</gene>